<feature type="domain" description="Acyltransferase 3" evidence="2">
    <location>
        <begin position="10"/>
        <end position="355"/>
    </location>
</feature>
<feature type="transmembrane region" description="Helical" evidence="1">
    <location>
        <begin position="199"/>
        <end position="220"/>
    </location>
</feature>
<dbReference type="RefSeq" id="WP_317835444.1">
    <property type="nucleotide sequence ID" value="NZ_CP136920.1"/>
</dbReference>
<dbReference type="PANTHER" id="PTHR23028:SF53">
    <property type="entry name" value="ACYL_TRANSF_3 DOMAIN-CONTAINING PROTEIN"/>
    <property type="match status" value="1"/>
</dbReference>
<feature type="transmembrane region" description="Helical" evidence="1">
    <location>
        <begin position="177"/>
        <end position="192"/>
    </location>
</feature>
<dbReference type="EMBL" id="CP136920">
    <property type="protein sequence ID" value="WOO42910.1"/>
    <property type="molecule type" value="Genomic_DNA"/>
</dbReference>
<feature type="transmembrane region" description="Helical" evidence="1">
    <location>
        <begin position="12"/>
        <end position="32"/>
    </location>
</feature>
<evidence type="ECO:0000256" key="1">
    <source>
        <dbReference type="SAM" id="Phobius"/>
    </source>
</evidence>
<keyword evidence="3" id="KW-0012">Acyltransferase</keyword>
<dbReference type="EC" id="2.3.-.-" evidence="3"/>
<dbReference type="InterPro" id="IPR002656">
    <property type="entry name" value="Acyl_transf_3_dom"/>
</dbReference>
<proteinExistence type="predicted"/>
<keyword evidence="3" id="KW-0808">Transferase</keyword>
<feature type="transmembrane region" description="Helical" evidence="1">
    <location>
        <begin position="321"/>
        <end position="341"/>
    </location>
</feature>
<dbReference type="Proteomes" id="UP001304300">
    <property type="component" value="Chromosome"/>
</dbReference>
<keyword evidence="1" id="KW-1133">Transmembrane helix</keyword>
<gene>
    <name evidence="3" type="ORF">RZN69_07380</name>
</gene>
<keyword evidence="1" id="KW-0812">Transmembrane</keyword>
<reference evidence="3 4" key="1">
    <citation type="submission" date="2023-10" db="EMBL/GenBank/DDBJ databases">
        <title>Rubellicoccus peritrichatus gen. nov., sp. nov., isolated from an algae of coral reef tank.</title>
        <authorList>
            <person name="Luo J."/>
        </authorList>
    </citation>
    <scope>NUCLEOTIDE SEQUENCE [LARGE SCALE GENOMIC DNA]</scope>
    <source>
        <strain evidence="3 4">CR14</strain>
    </source>
</reference>
<feature type="transmembrane region" description="Helical" evidence="1">
    <location>
        <begin position="103"/>
        <end position="126"/>
    </location>
</feature>
<feature type="transmembrane region" description="Helical" evidence="1">
    <location>
        <begin position="256"/>
        <end position="273"/>
    </location>
</feature>
<accession>A0AAQ3LFJ4</accession>
<dbReference type="InterPro" id="IPR050879">
    <property type="entry name" value="Acyltransferase_3"/>
</dbReference>
<dbReference type="GO" id="GO:0000271">
    <property type="term" value="P:polysaccharide biosynthetic process"/>
    <property type="evidence" value="ECO:0007669"/>
    <property type="project" value="TreeGrafter"/>
</dbReference>
<feature type="transmembrane region" description="Helical" evidence="1">
    <location>
        <begin position="356"/>
        <end position="374"/>
    </location>
</feature>
<evidence type="ECO:0000313" key="3">
    <source>
        <dbReference type="EMBL" id="WOO42910.1"/>
    </source>
</evidence>
<dbReference type="KEGG" id="puo:RZN69_07380"/>
<feature type="transmembrane region" description="Helical" evidence="1">
    <location>
        <begin position="61"/>
        <end position="82"/>
    </location>
</feature>
<protein>
    <submittedName>
        <fullName evidence="3">Acyltransferase</fullName>
        <ecNumber evidence="3">2.3.-.-</ecNumber>
    </submittedName>
</protein>
<sequence length="403" mass="45129">MQQNKSKRYHSLDIVRGVAAVSVVLSHLINYIPISSTNFFDSLCVEFVDLFMLIFRGSARLSAHPGVIVFIVLSGFCIHLPIANAYHRIKKHGFWSEYAVRRLIRIAPVYWAACLLGLFALLSWRYSSSVILPHWLSASASIDILDVIRKFGMIDPVLLSNPISLGNPALRTVATEIWLYALYPLVLAVLIYSSWCMRVIVLCLLYVATVAMTLLPMVPSGWAYESVPRFLVWWMIGVYAADWFKKHPTWGASMKGWMITILLAVVMIVLNSISDFRGAYLITVPVLALFSASLLISLLSSEFLGMIQGGVIVRAFSAIGLRSYSLYAVHMPVLGLYYLVINKYNAPYYGAPQGSAFVPLLTIALVTELFFRYIELPSHSAAKRLGRLFSKSVPDSTRLDRNT</sequence>
<dbReference type="Pfam" id="PF01757">
    <property type="entry name" value="Acyl_transf_3"/>
    <property type="match status" value="1"/>
</dbReference>
<dbReference type="GO" id="GO:0016747">
    <property type="term" value="F:acyltransferase activity, transferring groups other than amino-acyl groups"/>
    <property type="evidence" value="ECO:0007669"/>
    <property type="project" value="InterPro"/>
</dbReference>
<dbReference type="AlphaFoldDB" id="A0AAQ3LFJ4"/>
<name>A0AAQ3LFJ4_9BACT</name>
<keyword evidence="1" id="KW-0472">Membrane</keyword>
<evidence type="ECO:0000259" key="2">
    <source>
        <dbReference type="Pfam" id="PF01757"/>
    </source>
</evidence>
<organism evidence="3 4">
    <name type="scientific">Rubellicoccus peritrichatus</name>
    <dbReference type="NCBI Taxonomy" id="3080537"/>
    <lineage>
        <taxon>Bacteria</taxon>
        <taxon>Pseudomonadati</taxon>
        <taxon>Verrucomicrobiota</taxon>
        <taxon>Opitutia</taxon>
        <taxon>Puniceicoccales</taxon>
        <taxon>Cerasicoccaceae</taxon>
        <taxon>Rubellicoccus</taxon>
    </lineage>
</organism>
<evidence type="ECO:0000313" key="4">
    <source>
        <dbReference type="Proteomes" id="UP001304300"/>
    </source>
</evidence>
<feature type="transmembrane region" description="Helical" evidence="1">
    <location>
        <begin position="279"/>
        <end position="300"/>
    </location>
</feature>
<dbReference type="PANTHER" id="PTHR23028">
    <property type="entry name" value="ACETYLTRANSFERASE"/>
    <property type="match status" value="1"/>
</dbReference>
<keyword evidence="4" id="KW-1185">Reference proteome</keyword>
<dbReference type="GO" id="GO:0016020">
    <property type="term" value="C:membrane"/>
    <property type="evidence" value="ECO:0007669"/>
    <property type="project" value="TreeGrafter"/>
</dbReference>